<proteinExistence type="predicted"/>
<keyword evidence="3" id="KW-1185">Reference proteome</keyword>
<evidence type="ECO:0000313" key="2">
    <source>
        <dbReference type="EMBL" id="RWS03804.1"/>
    </source>
</evidence>
<protein>
    <submittedName>
        <fullName evidence="2">Alpha-N-acetylglucosaminidase-like protein</fullName>
    </submittedName>
</protein>
<dbReference type="InterPro" id="IPR024733">
    <property type="entry name" value="NAGLU_tim-barrel"/>
</dbReference>
<sequence>MGNLQTFGGPLSDNYINFKFYLAIKIVKRVRQFGMLTVFPAFAGHVPQNLARVYPSAKITQLSTWSHFNCTYSCTTFLEPEDALFTQIGSALINQYIKFFGTDHIYNSDLFNEMTPKT</sequence>
<reference evidence="2 3" key="1">
    <citation type="journal article" date="2018" name="Gigascience">
        <title>Genomes of trombidid mites reveal novel predicted allergens and laterally-transferred genes associated with secondary metabolism.</title>
        <authorList>
            <person name="Dong X."/>
            <person name="Chaisiri K."/>
            <person name="Xia D."/>
            <person name="Armstrong S.D."/>
            <person name="Fang Y."/>
            <person name="Donnelly M.J."/>
            <person name="Kadowaki T."/>
            <person name="McGarry J.W."/>
            <person name="Darby A.C."/>
            <person name="Makepeace B.L."/>
        </authorList>
    </citation>
    <scope>NUCLEOTIDE SEQUENCE [LARGE SCALE GENOMIC DNA]</scope>
    <source>
        <strain evidence="2">UoL-UT</strain>
    </source>
</reference>
<feature type="non-terminal residue" evidence="2">
    <location>
        <position position="118"/>
    </location>
</feature>
<feature type="domain" description="Alpha-N-acetylglucosaminidase tim-barrel" evidence="1">
    <location>
        <begin position="1"/>
        <end position="117"/>
    </location>
</feature>
<dbReference type="PANTHER" id="PTHR12872">
    <property type="entry name" value="ALPHA-N-ACETYLGLUCOSAMINIDASE"/>
    <property type="match status" value="1"/>
</dbReference>
<dbReference type="STRING" id="299467.A0A443QL95"/>
<dbReference type="Gene3D" id="3.20.20.80">
    <property type="entry name" value="Glycosidases"/>
    <property type="match status" value="1"/>
</dbReference>
<name>A0A443QL95_9ACAR</name>
<dbReference type="PANTHER" id="PTHR12872:SF1">
    <property type="entry name" value="ALPHA-N-ACETYLGLUCOSAMINIDASE"/>
    <property type="match status" value="1"/>
</dbReference>
<dbReference type="AlphaFoldDB" id="A0A443QL95"/>
<dbReference type="OrthoDB" id="64736at2759"/>
<dbReference type="EMBL" id="NCKV01054352">
    <property type="protein sequence ID" value="RWS03804.1"/>
    <property type="molecule type" value="Genomic_DNA"/>
</dbReference>
<organism evidence="2 3">
    <name type="scientific">Leptotrombidium deliense</name>
    <dbReference type="NCBI Taxonomy" id="299467"/>
    <lineage>
        <taxon>Eukaryota</taxon>
        <taxon>Metazoa</taxon>
        <taxon>Ecdysozoa</taxon>
        <taxon>Arthropoda</taxon>
        <taxon>Chelicerata</taxon>
        <taxon>Arachnida</taxon>
        <taxon>Acari</taxon>
        <taxon>Acariformes</taxon>
        <taxon>Trombidiformes</taxon>
        <taxon>Prostigmata</taxon>
        <taxon>Anystina</taxon>
        <taxon>Parasitengona</taxon>
        <taxon>Trombiculoidea</taxon>
        <taxon>Trombiculidae</taxon>
        <taxon>Leptotrombidium</taxon>
    </lineage>
</organism>
<accession>A0A443QL95</accession>
<comment type="caution">
    <text evidence="2">The sequence shown here is derived from an EMBL/GenBank/DDBJ whole genome shotgun (WGS) entry which is preliminary data.</text>
</comment>
<dbReference type="InterPro" id="IPR007781">
    <property type="entry name" value="NAGLU"/>
</dbReference>
<dbReference type="Proteomes" id="UP000288716">
    <property type="component" value="Unassembled WGS sequence"/>
</dbReference>
<dbReference type="Pfam" id="PF05089">
    <property type="entry name" value="NAGLU"/>
    <property type="match status" value="1"/>
</dbReference>
<evidence type="ECO:0000259" key="1">
    <source>
        <dbReference type="Pfam" id="PF05089"/>
    </source>
</evidence>
<dbReference type="VEuPathDB" id="VectorBase:LDEU014278"/>
<gene>
    <name evidence="2" type="ORF">B4U80_01729</name>
</gene>
<evidence type="ECO:0000313" key="3">
    <source>
        <dbReference type="Proteomes" id="UP000288716"/>
    </source>
</evidence>